<keyword evidence="1" id="KW-0472">Membrane</keyword>
<dbReference type="EMBL" id="AMZH03003303">
    <property type="protein sequence ID" value="RRT72743.1"/>
    <property type="molecule type" value="Genomic_DNA"/>
</dbReference>
<keyword evidence="1" id="KW-1133">Transmembrane helix</keyword>
<evidence type="ECO:0000313" key="3">
    <source>
        <dbReference type="Proteomes" id="UP000287651"/>
    </source>
</evidence>
<accession>A0A427A940</accession>
<dbReference type="InterPro" id="IPR021109">
    <property type="entry name" value="Peptidase_aspartic_dom_sf"/>
</dbReference>
<feature type="transmembrane region" description="Helical" evidence="1">
    <location>
        <begin position="145"/>
        <end position="162"/>
    </location>
</feature>
<evidence type="ECO:0000313" key="2">
    <source>
        <dbReference type="EMBL" id="RRT72743.1"/>
    </source>
</evidence>
<feature type="transmembrane region" description="Helical" evidence="1">
    <location>
        <begin position="110"/>
        <end position="133"/>
    </location>
</feature>
<dbReference type="SUPFAM" id="SSF50630">
    <property type="entry name" value="Acid proteases"/>
    <property type="match status" value="1"/>
</dbReference>
<name>A0A427A940_ENSVE</name>
<comment type="caution">
    <text evidence="2">The sequence shown here is derived from an EMBL/GenBank/DDBJ whole genome shotgun (WGS) entry which is preliminary data.</text>
</comment>
<dbReference type="PANTHER" id="PTHR33240:SF8">
    <property type="entry name" value="OS03G0439900 PROTEIN"/>
    <property type="match status" value="1"/>
</dbReference>
<dbReference type="AlphaFoldDB" id="A0A427A940"/>
<protein>
    <recommendedName>
        <fullName evidence="4">Peptidase A2 domain-containing protein</fullName>
    </recommendedName>
</protein>
<dbReference type="Gene3D" id="2.40.70.10">
    <property type="entry name" value="Acid Proteases"/>
    <property type="match status" value="1"/>
</dbReference>
<evidence type="ECO:0000256" key="1">
    <source>
        <dbReference type="SAM" id="Phobius"/>
    </source>
</evidence>
<keyword evidence="1" id="KW-0812">Transmembrane</keyword>
<dbReference type="Proteomes" id="UP000287651">
    <property type="component" value="Unassembled WGS sequence"/>
</dbReference>
<proteinExistence type="predicted"/>
<evidence type="ECO:0008006" key="4">
    <source>
        <dbReference type="Google" id="ProtNLM"/>
    </source>
</evidence>
<organism evidence="2 3">
    <name type="scientific">Ensete ventricosum</name>
    <name type="common">Abyssinian banana</name>
    <name type="synonym">Musa ensete</name>
    <dbReference type="NCBI Taxonomy" id="4639"/>
    <lineage>
        <taxon>Eukaryota</taxon>
        <taxon>Viridiplantae</taxon>
        <taxon>Streptophyta</taxon>
        <taxon>Embryophyta</taxon>
        <taxon>Tracheophyta</taxon>
        <taxon>Spermatophyta</taxon>
        <taxon>Magnoliopsida</taxon>
        <taxon>Liliopsida</taxon>
        <taxon>Zingiberales</taxon>
        <taxon>Musaceae</taxon>
        <taxon>Ensete</taxon>
    </lineage>
</organism>
<reference evidence="2 3" key="1">
    <citation type="journal article" date="2014" name="Agronomy (Basel)">
        <title>A Draft Genome Sequence for Ensete ventricosum, the Drought-Tolerant Tree Against Hunger.</title>
        <authorList>
            <person name="Harrison J."/>
            <person name="Moore K.A."/>
            <person name="Paszkiewicz K."/>
            <person name="Jones T."/>
            <person name="Grant M."/>
            <person name="Ambacheew D."/>
            <person name="Muzemil S."/>
            <person name="Studholme D.J."/>
        </authorList>
    </citation>
    <scope>NUCLEOTIDE SEQUENCE [LARGE SCALE GENOMIC DNA]</scope>
</reference>
<gene>
    <name evidence="2" type="ORF">B296_00033714</name>
</gene>
<sequence>MRNPGRDRRRYCRFHRDYGHDNEECYNLKNQIEDLIRRGQLDCLKRPYAWSNPKITFESKGEHPDYDDALVITACIIKAHIKHIIIDTGSSADILYFDAFLKLDMTNRDLVPLASTLIGFIGEVITPVGIATLPITFDDEPRTKTLMASFMVVELSSAYNVIIGRSTLNKLRVVVSTYHHSMKFMTSTGPGEIRSDP</sequence>
<dbReference type="PANTHER" id="PTHR33240">
    <property type="entry name" value="OS08G0508500 PROTEIN"/>
    <property type="match status" value="1"/>
</dbReference>